<reference evidence="2" key="1">
    <citation type="submission" date="2021-05" db="EMBL/GenBank/DDBJ databases">
        <authorList>
            <person name="Alioto T."/>
            <person name="Alioto T."/>
            <person name="Gomez Garrido J."/>
        </authorList>
    </citation>
    <scope>NUCLEOTIDE SEQUENCE</scope>
</reference>
<evidence type="ECO:0000256" key="1">
    <source>
        <dbReference type="SAM" id="MobiDB-lite"/>
    </source>
</evidence>
<dbReference type="EMBL" id="HBUF01581280">
    <property type="protein sequence ID" value="CAG6770284.1"/>
    <property type="molecule type" value="Transcribed_RNA"/>
</dbReference>
<dbReference type="AlphaFoldDB" id="A0A8D8VRJ6"/>
<dbReference type="EMBL" id="HBUF01316985">
    <property type="protein sequence ID" value="CAG6694221.1"/>
    <property type="molecule type" value="Transcribed_RNA"/>
</dbReference>
<accession>A0A8D8VRJ6</accession>
<feature type="region of interest" description="Disordered" evidence="1">
    <location>
        <begin position="1"/>
        <end position="88"/>
    </location>
</feature>
<proteinExistence type="predicted"/>
<dbReference type="EMBL" id="HBUF01081688">
    <property type="protein sequence ID" value="CAG6633088.1"/>
    <property type="molecule type" value="Transcribed_RNA"/>
</dbReference>
<feature type="compositionally biased region" description="Low complexity" evidence="1">
    <location>
        <begin position="28"/>
        <end position="39"/>
    </location>
</feature>
<organism evidence="2">
    <name type="scientific">Cacopsylla melanoneura</name>
    <dbReference type="NCBI Taxonomy" id="428564"/>
    <lineage>
        <taxon>Eukaryota</taxon>
        <taxon>Metazoa</taxon>
        <taxon>Ecdysozoa</taxon>
        <taxon>Arthropoda</taxon>
        <taxon>Hexapoda</taxon>
        <taxon>Insecta</taxon>
        <taxon>Pterygota</taxon>
        <taxon>Neoptera</taxon>
        <taxon>Paraneoptera</taxon>
        <taxon>Hemiptera</taxon>
        <taxon>Sternorrhyncha</taxon>
        <taxon>Psylloidea</taxon>
        <taxon>Psyllidae</taxon>
        <taxon>Psyllinae</taxon>
        <taxon>Cacopsylla</taxon>
    </lineage>
</organism>
<protein>
    <submittedName>
        <fullName evidence="2">Uncharacterized protein</fullName>
    </submittedName>
</protein>
<dbReference type="EMBL" id="HBUF01081689">
    <property type="protein sequence ID" value="CAG6633092.1"/>
    <property type="molecule type" value="Transcribed_RNA"/>
</dbReference>
<feature type="compositionally biased region" description="Polar residues" evidence="1">
    <location>
        <begin position="54"/>
        <end position="87"/>
    </location>
</feature>
<dbReference type="EMBL" id="HBUF01581279">
    <property type="protein sequence ID" value="CAG6770280.1"/>
    <property type="molecule type" value="Transcribed_RNA"/>
</dbReference>
<evidence type="ECO:0000313" key="2">
    <source>
        <dbReference type="EMBL" id="CAG6633088.1"/>
    </source>
</evidence>
<name>A0A8D8VRJ6_9HEMI</name>
<dbReference type="EMBL" id="HBUF01316986">
    <property type="protein sequence ID" value="CAG6694225.1"/>
    <property type="molecule type" value="Transcribed_RNA"/>
</dbReference>
<sequence>MFSYHCRCSSKPQTGLSPILRRKHDEWSSSQSQNSSSSNEFFRRKIRRSEKPQTDSPTSNYRPYSSHSNHSFPFGQGQSASTPTPSNIKGIIALHGSVPCCKAT</sequence>